<evidence type="ECO:0000313" key="2">
    <source>
        <dbReference type="EMBL" id="MFD1884968.1"/>
    </source>
</evidence>
<organism evidence="2 3">
    <name type="scientific">Paenibacillus wenxiniae</name>
    <dbReference type="NCBI Taxonomy" id="1636843"/>
    <lineage>
        <taxon>Bacteria</taxon>
        <taxon>Bacillati</taxon>
        <taxon>Bacillota</taxon>
        <taxon>Bacilli</taxon>
        <taxon>Bacillales</taxon>
        <taxon>Paenibacillaceae</taxon>
        <taxon>Paenibacillus</taxon>
    </lineage>
</organism>
<reference evidence="3" key="1">
    <citation type="journal article" date="2019" name="Int. J. Syst. Evol. Microbiol.">
        <title>The Global Catalogue of Microorganisms (GCM) 10K type strain sequencing project: providing services to taxonomists for standard genome sequencing and annotation.</title>
        <authorList>
            <consortium name="The Broad Institute Genomics Platform"/>
            <consortium name="The Broad Institute Genome Sequencing Center for Infectious Disease"/>
            <person name="Wu L."/>
            <person name="Ma J."/>
        </authorList>
    </citation>
    <scope>NUCLEOTIDE SEQUENCE [LARGE SCALE GENOMIC DNA]</scope>
    <source>
        <strain evidence="3">CCUG 54950</strain>
    </source>
</reference>
<dbReference type="InterPro" id="IPR019649">
    <property type="entry name" value="DUF2512"/>
</dbReference>
<keyword evidence="1" id="KW-1133">Transmembrane helix</keyword>
<dbReference type="Proteomes" id="UP001597233">
    <property type="component" value="Unassembled WGS sequence"/>
</dbReference>
<feature type="transmembrane region" description="Helical" evidence="1">
    <location>
        <begin position="86"/>
        <end position="105"/>
    </location>
</feature>
<evidence type="ECO:0000256" key="1">
    <source>
        <dbReference type="SAM" id="Phobius"/>
    </source>
</evidence>
<keyword evidence="1" id="KW-0472">Membrane</keyword>
<dbReference type="Pfam" id="PF10710">
    <property type="entry name" value="DUF2512"/>
    <property type="match status" value="1"/>
</dbReference>
<accession>A0ABW4RFN6</accession>
<keyword evidence="1" id="KW-0812">Transmembrane</keyword>
<keyword evidence="3" id="KW-1185">Reference proteome</keyword>
<sequence>MDKIAAKVVVNTIIVVASLMMLSNAGLWGSILTALVLGVIAYVVGDMLILPATSNIVATLADAVLAYIVLWAASAMAGWTMSYIDLFVPVVILGVVEYIFHIWLLRDGIPGRLSRTDMNGRA</sequence>
<feature type="transmembrane region" description="Helical" evidence="1">
    <location>
        <begin position="25"/>
        <end position="44"/>
    </location>
</feature>
<proteinExistence type="predicted"/>
<protein>
    <submittedName>
        <fullName evidence="2">DUF2512 family protein</fullName>
    </submittedName>
</protein>
<comment type="caution">
    <text evidence="2">The sequence shown here is derived from an EMBL/GenBank/DDBJ whole genome shotgun (WGS) entry which is preliminary data.</text>
</comment>
<gene>
    <name evidence="2" type="ORF">ACFSC9_05460</name>
</gene>
<dbReference type="EMBL" id="JBHUEH010000010">
    <property type="protein sequence ID" value="MFD1884968.1"/>
    <property type="molecule type" value="Genomic_DNA"/>
</dbReference>
<dbReference type="RefSeq" id="WP_347324606.1">
    <property type="nucleotide sequence ID" value="NZ_JBCGUH010000003.1"/>
</dbReference>
<name>A0ABW4RFN6_9BACL</name>
<feature type="transmembrane region" description="Helical" evidence="1">
    <location>
        <begin position="56"/>
        <end position="80"/>
    </location>
</feature>
<evidence type="ECO:0000313" key="3">
    <source>
        <dbReference type="Proteomes" id="UP001597233"/>
    </source>
</evidence>